<dbReference type="PANTHER" id="PTHR46116">
    <property type="entry name" value="(E3-INDEPENDENT) E2 UBIQUITIN-CONJUGATING ENZYME"/>
    <property type="match status" value="1"/>
</dbReference>
<evidence type="ECO:0000313" key="4">
    <source>
        <dbReference type="Proteomes" id="UP001187192"/>
    </source>
</evidence>
<dbReference type="PANTHER" id="PTHR46116:SF41">
    <property type="entry name" value="UBIQUITIN-CONJUGATING ENZYME E2 25-RELATED"/>
    <property type="match status" value="1"/>
</dbReference>
<dbReference type="SUPFAM" id="SSF54495">
    <property type="entry name" value="UBC-like"/>
    <property type="match status" value="1"/>
</dbReference>
<reference evidence="3" key="1">
    <citation type="submission" date="2023-07" db="EMBL/GenBank/DDBJ databases">
        <title>draft genome sequence of fig (Ficus carica).</title>
        <authorList>
            <person name="Takahashi T."/>
            <person name="Nishimura K."/>
        </authorList>
    </citation>
    <scope>NUCLEOTIDE SEQUENCE</scope>
</reference>
<dbReference type="AlphaFoldDB" id="A0AA88AMR2"/>
<name>A0AA88AMR2_FICCA</name>
<dbReference type="GO" id="GO:0061631">
    <property type="term" value="F:ubiquitin conjugating enzyme activity"/>
    <property type="evidence" value="ECO:0007669"/>
    <property type="project" value="TreeGrafter"/>
</dbReference>
<organism evidence="3 4">
    <name type="scientific">Ficus carica</name>
    <name type="common">Common fig</name>
    <dbReference type="NCBI Taxonomy" id="3494"/>
    <lineage>
        <taxon>Eukaryota</taxon>
        <taxon>Viridiplantae</taxon>
        <taxon>Streptophyta</taxon>
        <taxon>Embryophyta</taxon>
        <taxon>Tracheophyta</taxon>
        <taxon>Spermatophyta</taxon>
        <taxon>Magnoliopsida</taxon>
        <taxon>eudicotyledons</taxon>
        <taxon>Gunneridae</taxon>
        <taxon>Pentapetalae</taxon>
        <taxon>rosids</taxon>
        <taxon>fabids</taxon>
        <taxon>Rosales</taxon>
        <taxon>Moraceae</taxon>
        <taxon>Ficeae</taxon>
        <taxon>Ficus</taxon>
    </lineage>
</organism>
<evidence type="ECO:0008006" key="5">
    <source>
        <dbReference type="Google" id="ProtNLM"/>
    </source>
</evidence>
<dbReference type="Proteomes" id="UP001187192">
    <property type="component" value="Unassembled WGS sequence"/>
</dbReference>
<comment type="caution">
    <text evidence="3">The sequence shown here is derived from an EMBL/GenBank/DDBJ whole genome shotgun (WGS) entry which is preliminary data.</text>
</comment>
<proteinExistence type="predicted"/>
<dbReference type="InterPro" id="IPR016135">
    <property type="entry name" value="UBQ-conjugating_enzyme/RWD"/>
</dbReference>
<evidence type="ECO:0000313" key="3">
    <source>
        <dbReference type="EMBL" id="GMN53812.1"/>
    </source>
</evidence>
<protein>
    <recommendedName>
        <fullName evidence="5">UBC core domain-containing protein</fullName>
    </recommendedName>
</protein>
<keyword evidence="2" id="KW-0833">Ubl conjugation pathway</keyword>
<keyword evidence="4" id="KW-1185">Reference proteome</keyword>
<evidence type="ECO:0000256" key="1">
    <source>
        <dbReference type="ARBA" id="ARBA00022679"/>
    </source>
</evidence>
<evidence type="ECO:0000256" key="2">
    <source>
        <dbReference type="ARBA" id="ARBA00022786"/>
    </source>
</evidence>
<dbReference type="EMBL" id="BTGU01000048">
    <property type="protein sequence ID" value="GMN53812.1"/>
    <property type="molecule type" value="Genomic_DNA"/>
</dbReference>
<gene>
    <name evidence="3" type="ORF">TIFTF001_022946</name>
</gene>
<accession>A0AA88AMR2</accession>
<sequence length="172" mass="19122">MELLRAVIVGPSSGTPHHDGLFVFDCLFPTDYPNSPPGDSWVPGKSTMLQVLVSIQANILNSRPFFNEPEHERITGAQGEQKSKKYNEDVCVLSLKMMIQTINRPPKNQDGPEGGSIEFMFAIAEIVHLPLDHFSQIGMPGCDELRPKIILIGRCSSYCKICPWGPSLYYAD</sequence>
<dbReference type="Gene3D" id="3.10.110.10">
    <property type="entry name" value="Ubiquitin Conjugating Enzyme"/>
    <property type="match status" value="2"/>
</dbReference>
<keyword evidence="1" id="KW-0808">Transferase</keyword>